<evidence type="ECO:0000313" key="2">
    <source>
        <dbReference type="EMBL" id="GLQ57172.1"/>
    </source>
</evidence>
<protein>
    <submittedName>
        <fullName evidence="2">Esterase</fullName>
    </submittedName>
</protein>
<dbReference type="Gene3D" id="3.40.50.1820">
    <property type="entry name" value="alpha/beta hydrolase"/>
    <property type="match status" value="1"/>
</dbReference>
<evidence type="ECO:0000259" key="1">
    <source>
        <dbReference type="Pfam" id="PF12697"/>
    </source>
</evidence>
<proteinExistence type="predicted"/>
<dbReference type="EMBL" id="BSNS01000023">
    <property type="protein sequence ID" value="GLQ57172.1"/>
    <property type="molecule type" value="Genomic_DNA"/>
</dbReference>
<gene>
    <name evidence="2" type="ORF">GCM10010862_44310</name>
</gene>
<dbReference type="InterPro" id="IPR000073">
    <property type="entry name" value="AB_hydrolase_1"/>
</dbReference>
<dbReference type="RefSeq" id="WP_284342570.1">
    <property type="nucleotide sequence ID" value="NZ_BSNS01000023.1"/>
</dbReference>
<sequence length="211" mass="23039">MGTACCRQRWTCPFPHPLLAHIDAVADLIARRDLSDVILVGHSYAGMVITGVADRLKRRLARLVYFDAAVPEDGDDLASAVPGLTAVEIEERRDFFRRLSPDGVWLLPPALASVGVTRPETMAAVTPRLVPHPLTTWLEPVNLPNGGADGVQKTYVLATDPPTEIMGYPRHAAVARRGGEWALREIHTGHAMMLAAPERTAELLLEAARMK</sequence>
<comment type="caution">
    <text evidence="2">The sequence shown here is derived from an EMBL/GenBank/DDBJ whole genome shotgun (WGS) entry which is preliminary data.</text>
</comment>
<evidence type="ECO:0000313" key="3">
    <source>
        <dbReference type="Proteomes" id="UP001156691"/>
    </source>
</evidence>
<dbReference type="Pfam" id="PF12697">
    <property type="entry name" value="Abhydrolase_6"/>
    <property type="match status" value="1"/>
</dbReference>
<keyword evidence="3" id="KW-1185">Reference proteome</keyword>
<name>A0ABQ5WBF4_9HYPH</name>
<dbReference type="PANTHER" id="PTHR37017:SF11">
    <property type="entry name" value="ESTERASE_LIPASE_THIOESTERASE DOMAIN-CONTAINING PROTEIN"/>
    <property type="match status" value="1"/>
</dbReference>
<dbReference type="InterPro" id="IPR052897">
    <property type="entry name" value="Sec-Metab_Biosynth_Hydrolase"/>
</dbReference>
<dbReference type="Proteomes" id="UP001156691">
    <property type="component" value="Unassembled WGS sequence"/>
</dbReference>
<dbReference type="InterPro" id="IPR029058">
    <property type="entry name" value="AB_hydrolase_fold"/>
</dbReference>
<dbReference type="PANTHER" id="PTHR37017">
    <property type="entry name" value="AB HYDROLASE-1 DOMAIN-CONTAINING PROTEIN-RELATED"/>
    <property type="match status" value="1"/>
</dbReference>
<accession>A0ABQ5WBF4</accession>
<dbReference type="SUPFAM" id="SSF53474">
    <property type="entry name" value="alpha/beta-Hydrolases"/>
    <property type="match status" value="1"/>
</dbReference>
<feature type="domain" description="AB hydrolase-1" evidence="1">
    <location>
        <begin position="20"/>
        <end position="202"/>
    </location>
</feature>
<reference evidence="3" key="1">
    <citation type="journal article" date="2019" name="Int. J. Syst. Evol. Microbiol.">
        <title>The Global Catalogue of Microorganisms (GCM) 10K type strain sequencing project: providing services to taxonomists for standard genome sequencing and annotation.</title>
        <authorList>
            <consortium name="The Broad Institute Genomics Platform"/>
            <consortium name="The Broad Institute Genome Sequencing Center for Infectious Disease"/>
            <person name="Wu L."/>
            <person name="Ma J."/>
        </authorList>
    </citation>
    <scope>NUCLEOTIDE SEQUENCE [LARGE SCALE GENOMIC DNA]</scope>
    <source>
        <strain evidence="3">NBRC 112416</strain>
    </source>
</reference>
<organism evidence="2 3">
    <name type="scientific">Devosia nitrariae</name>
    <dbReference type="NCBI Taxonomy" id="2071872"/>
    <lineage>
        <taxon>Bacteria</taxon>
        <taxon>Pseudomonadati</taxon>
        <taxon>Pseudomonadota</taxon>
        <taxon>Alphaproteobacteria</taxon>
        <taxon>Hyphomicrobiales</taxon>
        <taxon>Devosiaceae</taxon>
        <taxon>Devosia</taxon>
    </lineage>
</organism>